<dbReference type="eggNOG" id="COG4961">
    <property type="taxonomic scope" value="Bacteria"/>
</dbReference>
<name>C6XLK8_HIRBI</name>
<evidence type="ECO:0000313" key="4">
    <source>
        <dbReference type="Proteomes" id="UP000002745"/>
    </source>
</evidence>
<sequence>MSLYKFCKSTQGNVSVMAALFIGLLIAVIAGTIDISQKSSLNRELQSVVDAAALAAAREMAVSSADQTRVQSVASSYVDANWTGEQATTHAVLDVSKGIITVSSTAPKTIASILKKDQKETNFYAEAVAEVSGGGNVCLIGLSDHEQGTINLQQRARITAENCQVYSNSDDRYSMIVRDMAQVNMDFVCIAGGLRGDPHTIGGDVITSCPPITDPLRDRPHPPFDALDCVDGLLHGVHINPGENVTLEPGVYCGGLYVNGADVKFKPGEYIILNGPLNVQSSGNIEGDGVGFFLSGPLATINFGKHSSISLRAPRSGPMAGLLIYDAGFGGLTDTLGGKVAGKLGNKLGGVLGKVQNNTLGEVVRKNHRITSDNAGTLVGTIYIPFSDLTIDGDKPVADESEYTVIVANSFKLKNGPNLVIKTDYHLSDIPVPQGVGSQEVTIRLKR</sequence>
<keyword evidence="1" id="KW-1133">Transmembrane helix</keyword>
<dbReference type="InterPro" id="IPR028087">
    <property type="entry name" value="Tad_N"/>
</dbReference>
<dbReference type="STRING" id="582402.Hbal_0212"/>
<feature type="transmembrane region" description="Helical" evidence="1">
    <location>
        <begin position="12"/>
        <end position="33"/>
    </location>
</feature>
<dbReference type="KEGG" id="hba:Hbal_0212"/>
<reference evidence="4" key="1">
    <citation type="journal article" date="2011" name="J. Bacteriol.">
        <title>Genome sequences of eight morphologically diverse alphaproteobacteria.</title>
        <authorList>
            <consortium name="US DOE Joint Genome Institute"/>
            <person name="Brown P.J."/>
            <person name="Kysela D.T."/>
            <person name="Buechlein A."/>
            <person name="Hemmerich C."/>
            <person name="Brun Y.V."/>
        </authorList>
    </citation>
    <scope>NUCLEOTIDE SEQUENCE [LARGE SCALE GENOMIC DNA]</scope>
    <source>
        <strain evidence="4">ATCC 49814 / DSM 5838 / IFAM 1418</strain>
    </source>
</reference>
<dbReference type="Pfam" id="PF13400">
    <property type="entry name" value="Tad"/>
    <property type="match status" value="1"/>
</dbReference>
<dbReference type="HOGENOM" id="CLU_046706_1_0_5"/>
<keyword evidence="4" id="KW-1185">Reference proteome</keyword>
<proteinExistence type="predicted"/>
<keyword evidence="1" id="KW-0472">Membrane</keyword>
<organism evidence="3 4">
    <name type="scientific">Hirschia baltica (strain ATCC 49814 / DSM 5838 / IFAM 1418)</name>
    <dbReference type="NCBI Taxonomy" id="582402"/>
    <lineage>
        <taxon>Bacteria</taxon>
        <taxon>Pseudomonadati</taxon>
        <taxon>Pseudomonadota</taxon>
        <taxon>Alphaproteobacteria</taxon>
        <taxon>Hyphomonadales</taxon>
        <taxon>Hyphomonadaceae</taxon>
        <taxon>Hirschia</taxon>
    </lineage>
</organism>
<keyword evidence="1" id="KW-0812">Transmembrane</keyword>
<evidence type="ECO:0000256" key="1">
    <source>
        <dbReference type="SAM" id="Phobius"/>
    </source>
</evidence>
<dbReference type="AlphaFoldDB" id="C6XLK8"/>
<evidence type="ECO:0000259" key="2">
    <source>
        <dbReference type="Pfam" id="PF13400"/>
    </source>
</evidence>
<evidence type="ECO:0000313" key="3">
    <source>
        <dbReference type="EMBL" id="ACT57914.1"/>
    </source>
</evidence>
<accession>C6XLK8</accession>
<protein>
    <recommendedName>
        <fullName evidence="2">Putative Flp pilus-assembly TadG-like N-terminal domain-containing protein</fullName>
    </recommendedName>
</protein>
<dbReference type="Proteomes" id="UP000002745">
    <property type="component" value="Chromosome"/>
</dbReference>
<gene>
    <name evidence="3" type="ordered locus">Hbal_0212</name>
</gene>
<feature type="domain" description="Putative Flp pilus-assembly TadG-like N-terminal" evidence="2">
    <location>
        <begin position="12"/>
        <end position="58"/>
    </location>
</feature>
<dbReference type="EMBL" id="CP001678">
    <property type="protein sequence ID" value="ACT57914.1"/>
    <property type="molecule type" value="Genomic_DNA"/>
</dbReference>